<dbReference type="GO" id="GO:0005902">
    <property type="term" value="C:microvillus"/>
    <property type="evidence" value="ECO:0007669"/>
    <property type="project" value="UniProtKB-SubCell"/>
</dbReference>
<comment type="function">
    <text evidence="9">Scaffold protein that connects plasma membrane proteins with members of the ezrin/moesin/radixin family and thereby helps to link them to the actin cytoskeleton and to regulate their surface expression.</text>
</comment>
<evidence type="ECO:0000256" key="6">
    <source>
        <dbReference type="ARBA" id="ARBA00022737"/>
    </source>
</evidence>
<accession>A0A3Q3AQW9</accession>
<sequence length="367" mass="39407">MSRLRPRLCVLEKGAKGYGFHLHGDKSRTGQFIRLVEDDSPAFTAGLLAGDRLVFVNGDSVEGESHQQVVSRIRATAGALELIVVDPETDELLKTRGLQCRKEYASEGIPLHGGDGGSDRGDSYSNGAPGESSPESRDNGDSASERSGRLNISSSIKEERDGPRPRLCHMKKGSNGYGFNLHSEKSKPGQFIRAVDEGSPAQRAGLRPQDKIIQVNGVSVVSMQHSEVVAAIKAGGAETRMLVVDLEAEEFFKRCNVLPTEEHVSGPLPEPASDRAEDEEAAAKLKPKLSVSSSASNSSSNTSLPAAARSSPPPPQVELAPEPKPAQDSLGLSMSLAQAKERAHQKRVAKKAPQMDWSKRNELFSNL</sequence>
<keyword evidence="6" id="KW-0677">Repeat</keyword>
<dbReference type="InterPro" id="IPR051067">
    <property type="entry name" value="NHER"/>
</dbReference>
<evidence type="ECO:0000256" key="7">
    <source>
        <dbReference type="ARBA" id="ARBA00023136"/>
    </source>
</evidence>
<reference evidence="12" key="2">
    <citation type="submission" date="2025-09" db="UniProtKB">
        <authorList>
            <consortium name="Ensembl"/>
        </authorList>
    </citation>
    <scope>IDENTIFICATION</scope>
</reference>
<evidence type="ECO:0000259" key="11">
    <source>
        <dbReference type="PROSITE" id="PS50106"/>
    </source>
</evidence>
<dbReference type="GO" id="GO:0012505">
    <property type="term" value="C:endomembrane system"/>
    <property type="evidence" value="ECO:0007669"/>
    <property type="project" value="UniProtKB-SubCell"/>
</dbReference>
<evidence type="ECO:0000313" key="13">
    <source>
        <dbReference type="Proteomes" id="UP000264800"/>
    </source>
</evidence>
<dbReference type="Gene3D" id="2.30.42.10">
    <property type="match status" value="2"/>
</dbReference>
<protein>
    <recommendedName>
        <fullName evidence="9">Na(+)/H(+) exchange regulatory cofactor NHE-RF</fullName>
    </recommendedName>
</protein>
<dbReference type="Proteomes" id="UP000264800">
    <property type="component" value="Unplaced"/>
</dbReference>
<dbReference type="GeneTree" id="ENSGT00950000182849"/>
<dbReference type="CDD" id="cd06768">
    <property type="entry name" value="PDZ_NHERF-like"/>
    <property type="match status" value="2"/>
</dbReference>
<evidence type="ECO:0000256" key="2">
    <source>
        <dbReference type="ARBA" id="ARBA00004184"/>
    </source>
</evidence>
<dbReference type="PIRSF" id="PIRSF037866">
    <property type="entry name" value="EBP50"/>
    <property type="match status" value="1"/>
</dbReference>
<feature type="compositionally biased region" description="Basic and acidic residues" evidence="10">
    <location>
        <begin position="357"/>
        <end position="367"/>
    </location>
</feature>
<feature type="domain" description="PDZ" evidence="11">
    <location>
        <begin position="167"/>
        <end position="247"/>
    </location>
</feature>
<feature type="domain" description="PDZ" evidence="11">
    <location>
        <begin position="8"/>
        <end position="88"/>
    </location>
</feature>
<dbReference type="OrthoDB" id="10007415at2759"/>
<dbReference type="PANTHER" id="PTHR14191">
    <property type="entry name" value="PDZ DOMAIN CONTAINING PROTEIN"/>
    <property type="match status" value="1"/>
</dbReference>
<dbReference type="GO" id="GO:0005102">
    <property type="term" value="F:signaling receptor binding"/>
    <property type="evidence" value="ECO:0007669"/>
    <property type="project" value="TreeGrafter"/>
</dbReference>
<dbReference type="InterPro" id="IPR015098">
    <property type="entry name" value="EBP50_C"/>
</dbReference>
<dbReference type="Pfam" id="PF00595">
    <property type="entry name" value="PDZ"/>
    <property type="match status" value="2"/>
</dbReference>
<keyword evidence="5" id="KW-0879">Wnt signaling pathway</keyword>
<feature type="region of interest" description="Disordered" evidence="10">
    <location>
        <begin position="106"/>
        <end position="177"/>
    </location>
</feature>
<evidence type="ECO:0000256" key="3">
    <source>
        <dbReference type="ARBA" id="ARBA00004466"/>
    </source>
</evidence>
<keyword evidence="7 9" id="KW-0472">Membrane</keyword>
<evidence type="ECO:0000313" key="12">
    <source>
        <dbReference type="Ensembl" id="ENSKMAP00000013879.1"/>
    </source>
</evidence>
<dbReference type="Ensembl" id="ENSKMAT00000014087.1">
    <property type="protein sequence ID" value="ENSKMAP00000013879.1"/>
    <property type="gene ID" value="ENSKMAG00000010422.1"/>
</dbReference>
<evidence type="ECO:0000256" key="8">
    <source>
        <dbReference type="ARBA" id="ARBA00023273"/>
    </source>
</evidence>
<dbReference type="GeneID" id="108246416"/>
<dbReference type="GO" id="GO:0016055">
    <property type="term" value="P:Wnt signaling pathway"/>
    <property type="evidence" value="ECO:0007669"/>
    <property type="project" value="UniProtKB-KW"/>
</dbReference>
<dbReference type="InterPro" id="IPR001478">
    <property type="entry name" value="PDZ"/>
</dbReference>
<dbReference type="InterPro" id="IPR017300">
    <property type="entry name" value="NHERF-1/NHERF-2"/>
</dbReference>
<dbReference type="GO" id="GO:0001726">
    <property type="term" value="C:ruffle"/>
    <property type="evidence" value="ECO:0007669"/>
    <property type="project" value="UniProtKB-SubCell"/>
</dbReference>
<organism evidence="12 13">
    <name type="scientific">Kryptolebias marmoratus</name>
    <name type="common">Mangrove killifish</name>
    <name type="synonym">Rivulus marmoratus</name>
    <dbReference type="NCBI Taxonomy" id="37003"/>
    <lineage>
        <taxon>Eukaryota</taxon>
        <taxon>Metazoa</taxon>
        <taxon>Chordata</taxon>
        <taxon>Craniata</taxon>
        <taxon>Vertebrata</taxon>
        <taxon>Euteleostomi</taxon>
        <taxon>Actinopterygii</taxon>
        <taxon>Neopterygii</taxon>
        <taxon>Teleostei</taxon>
        <taxon>Neoteleostei</taxon>
        <taxon>Acanthomorphata</taxon>
        <taxon>Ovalentaria</taxon>
        <taxon>Atherinomorphae</taxon>
        <taxon>Cyprinodontiformes</taxon>
        <taxon>Rivulidae</taxon>
        <taxon>Kryptolebias</taxon>
    </lineage>
</organism>
<dbReference type="Pfam" id="PF09007">
    <property type="entry name" value="EBP50_C"/>
    <property type="match status" value="1"/>
</dbReference>
<dbReference type="KEGG" id="kmr:108246416"/>
<evidence type="ECO:0000256" key="4">
    <source>
        <dbReference type="ARBA" id="ARBA00004486"/>
    </source>
</evidence>
<feature type="region of interest" description="Disordered" evidence="10">
    <location>
        <begin position="261"/>
        <end position="367"/>
    </location>
</feature>
<dbReference type="SUPFAM" id="SSF50156">
    <property type="entry name" value="PDZ domain-like"/>
    <property type="match status" value="2"/>
</dbReference>
<evidence type="ECO:0000256" key="9">
    <source>
        <dbReference type="PIRNR" id="PIRNR037866"/>
    </source>
</evidence>
<proteinExistence type="predicted"/>
<dbReference type="SMART" id="SM00228">
    <property type="entry name" value="PDZ"/>
    <property type="match status" value="2"/>
</dbReference>
<evidence type="ECO:0000256" key="1">
    <source>
        <dbReference type="ARBA" id="ARBA00004105"/>
    </source>
</evidence>
<dbReference type="RefSeq" id="XP_017289443.1">
    <property type="nucleotide sequence ID" value="XM_017433954.1"/>
</dbReference>
<evidence type="ECO:0000256" key="5">
    <source>
        <dbReference type="ARBA" id="ARBA00022687"/>
    </source>
</evidence>
<keyword evidence="8" id="KW-0966">Cell projection</keyword>
<reference evidence="12" key="1">
    <citation type="submission" date="2025-08" db="UniProtKB">
        <authorList>
            <consortium name="Ensembl"/>
        </authorList>
    </citation>
    <scope>IDENTIFICATION</scope>
</reference>
<dbReference type="GO" id="GO:0030175">
    <property type="term" value="C:filopodium"/>
    <property type="evidence" value="ECO:0007669"/>
    <property type="project" value="UniProtKB-SubCell"/>
</dbReference>
<comment type="subcellular location">
    <subcellularLocation>
        <location evidence="4">Cell projection</location>
        <location evidence="4">Filopodium</location>
    </subcellularLocation>
    <subcellularLocation>
        <location evidence="1">Cell projection</location>
        <location evidence="1">Microvillus</location>
    </subcellularLocation>
    <subcellularLocation>
        <location evidence="3">Cell projection</location>
        <location evidence="3">Ruffle</location>
    </subcellularLocation>
    <subcellularLocation>
        <location evidence="2 9">Endomembrane system</location>
        <topology evidence="2 9">Peripheral membrane protein</topology>
    </subcellularLocation>
</comment>
<dbReference type="PROSITE" id="PS50106">
    <property type="entry name" value="PDZ"/>
    <property type="match status" value="2"/>
</dbReference>
<keyword evidence="13" id="KW-1185">Reference proteome</keyword>
<feature type="compositionally biased region" description="Basic and acidic residues" evidence="10">
    <location>
        <begin position="134"/>
        <end position="148"/>
    </location>
</feature>
<dbReference type="GO" id="GO:0072659">
    <property type="term" value="P:protein localization to plasma membrane"/>
    <property type="evidence" value="ECO:0007669"/>
    <property type="project" value="TreeGrafter"/>
</dbReference>
<dbReference type="OMA" id="MPTEEHI"/>
<dbReference type="STRING" id="37003.ENSKMAP00000013879"/>
<dbReference type="AlphaFoldDB" id="A0A3Q3AQW9"/>
<evidence type="ECO:0000256" key="10">
    <source>
        <dbReference type="SAM" id="MobiDB-lite"/>
    </source>
</evidence>
<dbReference type="GO" id="GO:0016324">
    <property type="term" value="C:apical plasma membrane"/>
    <property type="evidence" value="ECO:0007669"/>
    <property type="project" value="TreeGrafter"/>
</dbReference>
<dbReference type="GO" id="GO:0043495">
    <property type="term" value="F:protein-membrane adaptor activity"/>
    <property type="evidence" value="ECO:0007669"/>
    <property type="project" value="TreeGrafter"/>
</dbReference>
<name>A0A3Q3AQW9_KRYMA</name>
<feature type="compositionally biased region" description="Low complexity" evidence="10">
    <location>
        <begin position="288"/>
        <end position="310"/>
    </location>
</feature>
<dbReference type="InterPro" id="IPR036034">
    <property type="entry name" value="PDZ_sf"/>
</dbReference>
<dbReference type="PANTHER" id="PTHR14191:SF7">
    <property type="entry name" value="NA(+)_H(+) EXCHANGE REGULATORY COFACTOR NHE-RF1"/>
    <property type="match status" value="1"/>
</dbReference>